<reference evidence="1 2" key="1">
    <citation type="submission" date="2016-10" db="EMBL/GenBank/DDBJ databases">
        <authorList>
            <person name="de Groot N.N."/>
        </authorList>
    </citation>
    <scope>NUCLEOTIDE SEQUENCE [LARGE SCALE GENOMIC DNA]</scope>
    <source>
        <strain evidence="1 2">DSM 381</strain>
    </source>
</reference>
<dbReference type="Proteomes" id="UP000199579">
    <property type="component" value="Unassembled WGS sequence"/>
</dbReference>
<evidence type="ECO:0000313" key="2">
    <source>
        <dbReference type="Proteomes" id="UP000199579"/>
    </source>
</evidence>
<dbReference type="EMBL" id="FOSX01000154">
    <property type="protein sequence ID" value="SFL52480.1"/>
    <property type="molecule type" value="Genomic_DNA"/>
</dbReference>
<accession>A0A1I4IDQ1</accession>
<proteinExistence type="predicted"/>
<organism evidence="1 2">
    <name type="scientific">Azotobacter beijerinckii</name>
    <dbReference type="NCBI Taxonomy" id="170623"/>
    <lineage>
        <taxon>Bacteria</taxon>
        <taxon>Pseudomonadati</taxon>
        <taxon>Pseudomonadota</taxon>
        <taxon>Gammaproteobacteria</taxon>
        <taxon>Pseudomonadales</taxon>
        <taxon>Pseudomonadaceae</taxon>
        <taxon>Azotobacter</taxon>
    </lineage>
</organism>
<name>A0A1I4IDQ1_9GAMM</name>
<protein>
    <submittedName>
        <fullName evidence="1">Uncharacterized protein</fullName>
    </submittedName>
</protein>
<evidence type="ECO:0000313" key="1">
    <source>
        <dbReference type="EMBL" id="SFL52480.1"/>
    </source>
</evidence>
<sequence>MRSAANAKSSLNAEIQRVKTQPALRFRVRDLSEHYDAPAFDLVFHDTENGVERHSEAVWSSKEQAALEAERLDAAQLRPVHWEVCRQKSGNLLNF</sequence>
<gene>
    <name evidence="1" type="ORF">SAMN04244574_04569</name>
</gene>
<dbReference type="AlphaFoldDB" id="A0A1I4IDQ1"/>